<dbReference type="Gene3D" id="3.30.300.30">
    <property type="match status" value="2"/>
</dbReference>
<dbReference type="PANTHER" id="PTHR45527:SF1">
    <property type="entry name" value="FATTY ACID SYNTHASE"/>
    <property type="match status" value="1"/>
</dbReference>
<comment type="caution">
    <text evidence="5">The sequence shown here is derived from an EMBL/GenBank/DDBJ whole genome shotgun (WGS) entry which is preliminary data.</text>
</comment>
<dbReference type="CDD" id="cd05930">
    <property type="entry name" value="A_NRPS"/>
    <property type="match status" value="1"/>
</dbReference>
<keyword evidence="6" id="KW-1185">Reference proteome</keyword>
<gene>
    <name evidence="5" type="ORF">BD809_104179</name>
</gene>
<comment type="cofactor">
    <cofactor evidence="1">
        <name>pantetheine 4'-phosphate</name>
        <dbReference type="ChEBI" id="CHEBI:47942"/>
    </cofactor>
</comment>
<keyword evidence="2" id="KW-0596">Phosphopantetheine</keyword>
<dbReference type="SMART" id="SM00823">
    <property type="entry name" value="PKS_PP"/>
    <property type="match status" value="2"/>
</dbReference>
<dbReference type="Pfam" id="PF00668">
    <property type="entry name" value="Condensation"/>
    <property type="match status" value="2"/>
</dbReference>
<dbReference type="OrthoDB" id="605930at2"/>
<dbReference type="PROSITE" id="PS50075">
    <property type="entry name" value="CARRIER"/>
    <property type="match status" value="2"/>
</dbReference>
<evidence type="ECO:0000256" key="1">
    <source>
        <dbReference type="ARBA" id="ARBA00001957"/>
    </source>
</evidence>
<dbReference type="Gene3D" id="3.30.559.10">
    <property type="entry name" value="Chloramphenicol acetyltransferase-like domain"/>
    <property type="match status" value="2"/>
</dbReference>
<organism evidence="5 6">
    <name type="scientific">Aquimarina intermedia</name>
    <dbReference type="NCBI Taxonomy" id="350814"/>
    <lineage>
        <taxon>Bacteria</taxon>
        <taxon>Pseudomonadati</taxon>
        <taxon>Bacteroidota</taxon>
        <taxon>Flavobacteriia</taxon>
        <taxon>Flavobacteriales</taxon>
        <taxon>Flavobacteriaceae</taxon>
        <taxon>Aquimarina</taxon>
    </lineage>
</organism>
<dbReference type="Gene3D" id="1.10.1200.10">
    <property type="entry name" value="ACP-like"/>
    <property type="match status" value="2"/>
</dbReference>
<dbReference type="InterPro" id="IPR009081">
    <property type="entry name" value="PP-bd_ACP"/>
</dbReference>
<dbReference type="InterPro" id="IPR006162">
    <property type="entry name" value="Ppantetheine_attach_site"/>
</dbReference>
<dbReference type="InterPro" id="IPR045851">
    <property type="entry name" value="AMP-bd_C_sf"/>
</dbReference>
<dbReference type="InterPro" id="IPR036736">
    <property type="entry name" value="ACP-like_sf"/>
</dbReference>
<dbReference type="Gene3D" id="3.30.559.30">
    <property type="entry name" value="Nonribosomal peptide synthetase, condensation domain"/>
    <property type="match status" value="2"/>
</dbReference>
<protein>
    <submittedName>
        <fullName evidence="5">Amino acid adenylation domain-containing protein</fullName>
    </submittedName>
</protein>
<reference evidence="5 6" key="1">
    <citation type="submission" date="2019-07" db="EMBL/GenBank/DDBJ databases">
        <title>Genomic Encyclopedia of Archaeal and Bacterial Type Strains, Phase II (KMG-II): from individual species to whole genera.</title>
        <authorList>
            <person name="Goeker M."/>
        </authorList>
    </citation>
    <scope>NUCLEOTIDE SEQUENCE [LARGE SCALE GENOMIC DNA]</scope>
    <source>
        <strain evidence="5 6">DSM 17527</strain>
    </source>
</reference>
<evidence type="ECO:0000313" key="5">
    <source>
        <dbReference type="EMBL" id="TYP74359.1"/>
    </source>
</evidence>
<dbReference type="NCBIfam" id="NF003417">
    <property type="entry name" value="PRK04813.1"/>
    <property type="match status" value="2"/>
</dbReference>
<dbReference type="SUPFAM" id="SSF47336">
    <property type="entry name" value="ACP-like"/>
    <property type="match status" value="2"/>
</dbReference>
<feature type="domain" description="Carrier" evidence="4">
    <location>
        <begin position="1995"/>
        <end position="2072"/>
    </location>
</feature>
<dbReference type="FunFam" id="2.30.38.10:FF:000001">
    <property type="entry name" value="Non-ribosomal peptide synthetase PvdI"/>
    <property type="match status" value="1"/>
</dbReference>
<evidence type="ECO:0000256" key="2">
    <source>
        <dbReference type="ARBA" id="ARBA00022450"/>
    </source>
</evidence>
<dbReference type="SUPFAM" id="SSF56801">
    <property type="entry name" value="Acetyl-CoA synthetase-like"/>
    <property type="match status" value="2"/>
</dbReference>
<dbReference type="InterPro" id="IPR010071">
    <property type="entry name" value="AA_adenyl_dom"/>
</dbReference>
<dbReference type="GO" id="GO:0031177">
    <property type="term" value="F:phosphopantetheine binding"/>
    <property type="evidence" value="ECO:0007669"/>
    <property type="project" value="InterPro"/>
</dbReference>
<dbReference type="SUPFAM" id="SSF52777">
    <property type="entry name" value="CoA-dependent acyltransferases"/>
    <property type="match status" value="4"/>
</dbReference>
<evidence type="ECO:0000256" key="3">
    <source>
        <dbReference type="ARBA" id="ARBA00022553"/>
    </source>
</evidence>
<dbReference type="GO" id="GO:0043041">
    <property type="term" value="P:amino acid activation for nonribosomal peptide biosynthetic process"/>
    <property type="evidence" value="ECO:0007669"/>
    <property type="project" value="TreeGrafter"/>
</dbReference>
<dbReference type="FunFam" id="3.40.50.980:FF:000001">
    <property type="entry name" value="Non-ribosomal peptide synthetase"/>
    <property type="match status" value="2"/>
</dbReference>
<evidence type="ECO:0000259" key="4">
    <source>
        <dbReference type="PROSITE" id="PS50075"/>
    </source>
</evidence>
<dbReference type="InterPro" id="IPR023213">
    <property type="entry name" value="CAT-like_dom_sf"/>
</dbReference>
<accession>A0A5S5C5E2</accession>
<dbReference type="PANTHER" id="PTHR45527">
    <property type="entry name" value="NONRIBOSOMAL PEPTIDE SYNTHETASE"/>
    <property type="match status" value="1"/>
</dbReference>
<keyword evidence="3" id="KW-0597">Phosphoprotein</keyword>
<evidence type="ECO:0000313" key="6">
    <source>
        <dbReference type="Proteomes" id="UP000324376"/>
    </source>
</evidence>
<dbReference type="Pfam" id="PF00550">
    <property type="entry name" value="PP-binding"/>
    <property type="match status" value="2"/>
</dbReference>
<proteinExistence type="predicted"/>
<dbReference type="NCBIfam" id="TIGR01733">
    <property type="entry name" value="AA-adenyl-dom"/>
    <property type="match status" value="2"/>
</dbReference>
<dbReference type="FunFam" id="3.40.50.980:FF:000002">
    <property type="entry name" value="Enterobactin synthetase component F"/>
    <property type="match status" value="1"/>
</dbReference>
<feature type="domain" description="Carrier" evidence="4">
    <location>
        <begin position="955"/>
        <end position="1032"/>
    </location>
</feature>
<dbReference type="Gene3D" id="3.40.50.980">
    <property type="match status" value="4"/>
</dbReference>
<dbReference type="CDD" id="cd17643">
    <property type="entry name" value="A_NRPS_Cytc1-like"/>
    <property type="match status" value="1"/>
</dbReference>
<dbReference type="Gene3D" id="2.30.38.10">
    <property type="entry name" value="Luciferase, Domain 3"/>
    <property type="match status" value="2"/>
</dbReference>
<sequence length="2100" mass="239611">MLDKKNIKDIINLNATQKGMLFHYLRDEYNNSYNTQLHFIFEENVSVPFLKKAFLNVQLNNDILRSVFRWENISNPIQIILKEIPLNFEYIHALTNKKQVETIKNSDWLKRFDLKQVPLRITVIEETKNRYHLLITHHHILYDGWSTGIFLKEFFDVYSKLTQGFQIKSHSKINYSTAYKLYNQHLNSEVEQNFWKRYLTGFEPVNITQYLVRNESDKNDLHHKVLSRSSMQTLEQFAIQESVTKASIIYAVLGIVFSKCFSVTDFSFGTTVSTRSIANNGLDEVMGVFINTLPLRMQEIDKISVLELVHQTHQHLLERNEFNTIPYAQLKEMKQLGPSKDLFDIVVAVENYPLDKSILNLDTQITLDSVRESIDSPLLISVFFKETLDIEFTFDASKISTFGIENLKMCVTTMLTKLFENSTTHIGDISLATPEFLKQIDDLNAQSTQHPHESIVTIINERVREYPNKIALSNNGKKITYQQFNETANKIARLLIKQGVVENDIVGILAERSENLIIYMLAILKTGAAYLPIDPQYPKKRIDYIVENSKLSLLISENELKNICSDLSVKVIQVDFNGTLFRNANSDNLDIPIKSDKAAYVIYTSGSTGNPKGCVVLHKNLTNLYYGFLDVTGYSAQDVISCITTVSFDIFLTETIIPLSIGMSVVLVSSEDQKNPEKIAEIIIEEGVNIFQGTPSHFRILLDSEVFNLALTRLRSILLGGETFPKEILSILRNTYQGKIFNAYGPSETTVWSTVKEISKDSSISIGTPLVNTQLYVLDSNLNKTPFGFPGELYIGGDGVCNGYLYNEELSSQRFIVLKNSKDPVYRTGDLVKYLPNGDLKFLGRVDNQVKLRGYRIELGEIETKILSCYPYIKQTKVLVDESGNFKDLVAYVVASKMVDIEALRNEIKGSLPDYMVPAKILQLPEFPLTPNGKIDTKRFPKFNDESDTVKELIAPNNLVQEKLMGVWEEILSISEKDISITDNFFEIGGNSLKAMVLQNRIRKIFNVKIILNQILKSPTIAGLSDCIELNETQAYVPIKPSPKMLRYELSPAQKRLYLLQRIHQKSVSYNMLYVAKINGNLNIEKVVAAFKELIKTHAALRTSFRMVNGALYQKINEHVSFDLELISRKSSMNEAFDSFLRPFNLEQAPLIRAAIYKNDEEDLSYLLVDLHHIIADGVSQGILIENFSKFYNGQSITKPQIEYVDYVSWLSKSLAHNTTASKKFWHEQLKDINSLSDLPIDFKRTAERQELGDVVKHKLSVDTTNTLNTIALANHTTPYVLLFTVLNILLQKLYNDSQISVGTTTSGREHADLEGVVGMFVNTLVITNKIPSEVSFTTLLKMVQEKISVCFEHQSYPYENLINELEVNRENSRNPLFDVMYTYQNFEQNALELENLQIQEMESYNKISKFDLTLRVSEIHGSLNLEFEYAEALFKRETIEKYSNYFVNILHCVLEEPDTLVSKVKLLSDKEFIAIYNEFDNTDIKYPEQETIVSLFSNQVIANPNKVALKIGDEQLTYSELDEEINKLSMYLLESGVKSETIVGLFVDRSMHTIIGMLAILRCGAAYLPIDVDHPISRIKFMLEDSKCTYLLTTKNCIVPDNYNKKVLFFEDAQEHPTQAASDFNMVSPSSLCYIIYTSGTTGKPKGVMIEHKNVVRLFFNDSTNFNFNEQDVWTLFHSPCFDFSVWEIYGALLFGGTLIIVPKDTTKDTRLFIDLLHKEKVTILNQTPSAFYQLSYYSASEIDKKTKLYLRHVIFGGEALQPKKLKAWKKLYPEVQLINMFGITETTVHVTYKEITSKEIDNGKSNIGVPISTLSMYVLDSDLNRNPPGITGELYVGGSGVARGYLGNEELTKKKFIDNPFKPGSKMYKTGDLGRILWNGDIEYLGRLDNQIQLRGYRIELDEIEKVLQEYSLIKDAVVAVKSFTNDDVICAYYIADKKINNKDFRSFLLEFLPDYMLPSFFIRVASFPLTNNGKLEKKLLPDPSIKRSVDDLPKNEIHKKLIKIWADILAVPEYEIGIYMNFFEIGGDSLKVVQISERIKKEFNKEISVAKIFSYPIIADLSEYLSTSKNPVSFSSTDTGDDVEQISNVIDLLNNLN</sequence>
<dbReference type="EMBL" id="VNHU01000004">
    <property type="protein sequence ID" value="TYP74359.1"/>
    <property type="molecule type" value="Genomic_DNA"/>
</dbReference>
<dbReference type="InterPro" id="IPR000873">
    <property type="entry name" value="AMP-dep_synth/lig_dom"/>
</dbReference>
<dbReference type="InterPro" id="IPR020806">
    <property type="entry name" value="PKS_PP-bd"/>
</dbReference>
<dbReference type="PROSITE" id="PS00455">
    <property type="entry name" value="AMP_BINDING"/>
    <property type="match status" value="2"/>
</dbReference>
<dbReference type="InterPro" id="IPR001242">
    <property type="entry name" value="Condensation_dom"/>
</dbReference>
<dbReference type="PROSITE" id="PS00012">
    <property type="entry name" value="PHOSPHOPANTETHEINE"/>
    <property type="match status" value="1"/>
</dbReference>
<dbReference type="RefSeq" id="WP_148782471.1">
    <property type="nucleotide sequence ID" value="NZ_VNHU01000004.1"/>
</dbReference>
<dbReference type="CDD" id="cd19531">
    <property type="entry name" value="LCL_NRPS-like"/>
    <property type="match status" value="1"/>
</dbReference>
<dbReference type="GO" id="GO:0005737">
    <property type="term" value="C:cytoplasm"/>
    <property type="evidence" value="ECO:0007669"/>
    <property type="project" value="TreeGrafter"/>
</dbReference>
<dbReference type="Pfam" id="PF00501">
    <property type="entry name" value="AMP-binding"/>
    <property type="match status" value="2"/>
</dbReference>
<dbReference type="GO" id="GO:0044550">
    <property type="term" value="P:secondary metabolite biosynthetic process"/>
    <property type="evidence" value="ECO:0007669"/>
    <property type="project" value="TreeGrafter"/>
</dbReference>
<dbReference type="InterPro" id="IPR020845">
    <property type="entry name" value="AMP-binding_CS"/>
</dbReference>
<dbReference type="GO" id="GO:0003824">
    <property type="term" value="F:catalytic activity"/>
    <property type="evidence" value="ECO:0007669"/>
    <property type="project" value="InterPro"/>
</dbReference>
<dbReference type="Proteomes" id="UP000324376">
    <property type="component" value="Unassembled WGS sequence"/>
</dbReference>
<name>A0A5S5C5E2_9FLAO</name>
<dbReference type="FunFam" id="3.40.50.12780:FF:000012">
    <property type="entry name" value="Non-ribosomal peptide synthetase"/>
    <property type="match status" value="1"/>
</dbReference>